<dbReference type="InterPro" id="IPR046259">
    <property type="entry name" value="DUF6292"/>
</dbReference>
<reference evidence="3 4" key="1">
    <citation type="submission" date="2018-02" db="EMBL/GenBank/DDBJ databases">
        <title>Genomic Encyclopedia of Archaeal and Bacterial Type Strains, Phase II (KMG-II): from individual species to whole genera.</title>
        <authorList>
            <person name="Goeker M."/>
        </authorList>
    </citation>
    <scope>NUCLEOTIDE SEQUENCE [LARGE SCALE GENOMIC DNA]</scope>
    <source>
        <strain evidence="3 4">YU 961-1</strain>
    </source>
</reference>
<feature type="region of interest" description="Disordered" evidence="1">
    <location>
        <begin position="1"/>
        <end position="44"/>
    </location>
</feature>
<organism evidence="3 4">
    <name type="scientific">Actinokineospora auranticolor</name>
    <dbReference type="NCBI Taxonomy" id="155976"/>
    <lineage>
        <taxon>Bacteria</taxon>
        <taxon>Bacillati</taxon>
        <taxon>Actinomycetota</taxon>
        <taxon>Actinomycetes</taxon>
        <taxon>Pseudonocardiales</taxon>
        <taxon>Pseudonocardiaceae</taxon>
        <taxon>Actinokineospora</taxon>
    </lineage>
</organism>
<evidence type="ECO:0000256" key="1">
    <source>
        <dbReference type="SAM" id="MobiDB-lite"/>
    </source>
</evidence>
<dbReference type="Pfam" id="PF19809">
    <property type="entry name" value="DUF6292"/>
    <property type="match status" value="1"/>
</dbReference>
<evidence type="ECO:0000313" key="3">
    <source>
        <dbReference type="EMBL" id="PPK65081.1"/>
    </source>
</evidence>
<comment type="caution">
    <text evidence="3">The sequence shown here is derived from an EMBL/GenBank/DDBJ whole genome shotgun (WGS) entry which is preliminary data.</text>
</comment>
<evidence type="ECO:0000313" key="4">
    <source>
        <dbReference type="Proteomes" id="UP000239203"/>
    </source>
</evidence>
<keyword evidence="4" id="KW-1185">Reference proteome</keyword>
<accession>A0A2S6GIV2</accession>
<sequence>MTAVPQAERPATHLAARAAGRADADPHDTDSAPTPTTKSTMDRDSRALETALAVYVRQVAGQLGVPADAVTYEVTDTATAYIGLTDRAAALPRRDLMLVWDESLGWYVAVEPRGNDRPPVICHLGGEIAPAPALVARFVSDVVDGHSRGRLNPVSPKIDRGTLAVDMAKSPA</sequence>
<feature type="domain" description="DUF6292" evidence="2">
    <location>
        <begin position="55"/>
        <end position="141"/>
    </location>
</feature>
<feature type="compositionally biased region" description="Low complexity" evidence="1">
    <location>
        <begin position="7"/>
        <end position="19"/>
    </location>
</feature>
<protein>
    <recommendedName>
        <fullName evidence="2">DUF6292 domain-containing protein</fullName>
    </recommendedName>
</protein>
<name>A0A2S6GIV2_9PSEU</name>
<dbReference type="EMBL" id="PTIX01000016">
    <property type="protein sequence ID" value="PPK65081.1"/>
    <property type="molecule type" value="Genomic_DNA"/>
</dbReference>
<evidence type="ECO:0000259" key="2">
    <source>
        <dbReference type="Pfam" id="PF19809"/>
    </source>
</evidence>
<dbReference type="Proteomes" id="UP000239203">
    <property type="component" value="Unassembled WGS sequence"/>
</dbReference>
<dbReference type="AlphaFoldDB" id="A0A2S6GIV2"/>
<feature type="compositionally biased region" description="Basic and acidic residues" evidence="1">
    <location>
        <begin position="20"/>
        <end position="30"/>
    </location>
</feature>
<gene>
    <name evidence="3" type="ORF">CLV40_116124</name>
</gene>
<proteinExistence type="predicted"/>